<keyword evidence="2" id="KW-1185">Reference proteome</keyword>
<protein>
    <submittedName>
        <fullName evidence="1">Uncharacterized protein</fullName>
    </submittedName>
</protein>
<dbReference type="EMBL" id="FNAD01000008">
    <property type="protein sequence ID" value="SDD87280.1"/>
    <property type="molecule type" value="Genomic_DNA"/>
</dbReference>
<gene>
    <name evidence="1" type="ORF">SAMN05216270_108223</name>
</gene>
<evidence type="ECO:0000313" key="2">
    <source>
        <dbReference type="Proteomes" id="UP000198949"/>
    </source>
</evidence>
<dbReference type="AlphaFoldDB" id="A0A1G6YA90"/>
<dbReference type="OrthoDB" id="5198378at2"/>
<dbReference type="Proteomes" id="UP000198949">
    <property type="component" value="Unassembled WGS sequence"/>
</dbReference>
<reference evidence="2" key="1">
    <citation type="submission" date="2016-10" db="EMBL/GenBank/DDBJ databases">
        <authorList>
            <person name="Varghese N."/>
            <person name="Submissions S."/>
        </authorList>
    </citation>
    <scope>NUCLEOTIDE SEQUENCE [LARGE SCALE GENOMIC DNA]</scope>
    <source>
        <strain evidence="2">CGMCC 4.3516</strain>
    </source>
</reference>
<name>A0A1G6YA90_9ACTN</name>
<dbReference type="RefSeq" id="WP_091036772.1">
    <property type="nucleotide sequence ID" value="NZ_FNAD01000008.1"/>
</dbReference>
<sequence>MGERSITKLTIGTETRRLYLHWGSPEFQVVNFADFTYWTWSTSRPWDFATWDEFLAGIGDRLLPDEESDGIHGDLEHYYRITIGTDGTLSYTYRHRRLEHGGWQDWQTQLEAHSRLELYQAAADQLATRRAWTEREARQRPDDTYLQGHLHRIGILSETARLWTDIEQIDRVAASASLTSFHDGHACGLDQPCSFWRETFGEVWTHWNDPNAPADPDSTT</sequence>
<dbReference type="STRING" id="58114.SAMN05216270_108223"/>
<organism evidence="1 2">
    <name type="scientific">Glycomyces harbinensis</name>
    <dbReference type="NCBI Taxonomy" id="58114"/>
    <lineage>
        <taxon>Bacteria</taxon>
        <taxon>Bacillati</taxon>
        <taxon>Actinomycetota</taxon>
        <taxon>Actinomycetes</taxon>
        <taxon>Glycomycetales</taxon>
        <taxon>Glycomycetaceae</taxon>
        <taxon>Glycomyces</taxon>
    </lineage>
</organism>
<proteinExistence type="predicted"/>
<evidence type="ECO:0000313" key="1">
    <source>
        <dbReference type="EMBL" id="SDD87280.1"/>
    </source>
</evidence>
<accession>A0A1G6YA90</accession>